<proteinExistence type="predicted"/>
<dbReference type="SUPFAM" id="SSF56219">
    <property type="entry name" value="DNase I-like"/>
    <property type="match status" value="1"/>
</dbReference>
<dbReference type="GeneTree" id="ENSGT00950000183016"/>
<reference evidence="1" key="3">
    <citation type="submission" date="2025-09" db="UniProtKB">
        <authorList>
            <consortium name="Ensembl"/>
        </authorList>
    </citation>
    <scope>IDENTIFICATION</scope>
    <source>
        <strain evidence="1">Thoroughbred</strain>
    </source>
</reference>
<sequence>MKRQEKMLHGNRNGKKDGVAIFTSGKKDFKTKTVTRDKEGHYIMIKGTIQQGDITLVNIYASNIGATKYIKQLLTEIKGEIDSNTIIVMYFNTPLTPMDRSSK</sequence>
<evidence type="ECO:0000313" key="2">
    <source>
        <dbReference type="Proteomes" id="UP000002281"/>
    </source>
</evidence>
<reference evidence="1" key="2">
    <citation type="submission" date="2025-08" db="UniProtKB">
        <authorList>
            <consortium name="Ensembl"/>
        </authorList>
    </citation>
    <scope>IDENTIFICATION</scope>
    <source>
        <strain evidence="1">Thoroughbred</strain>
    </source>
</reference>
<evidence type="ECO:0000313" key="1">
    <source>
        <dbReference type="Ensembl" id="ENSECAP00000074341.1"/>
    </source>
</evidence>
<dbReference type="AlphaFoldDB" id="A0A9L0SE03"/>
<organism evidence="1 2">
    <name type="scientific">Equus caballus</name>
    <name type="common">Horse</name>
    <dbReference type="NCBI Taxonomy" id="9796"/>
    <lineage>
        <taxon>Eukaryota</taxon>
        <taxon>Metazoa</taxon>
        <taxon>Chordata</taxon>
        <taxon>Craniata</taxon>
        <taxon>Vertebrata</taxon>
        <taxon>Euteleostomi</taxon>
        <taxon>Mammalia</taxon>
        <taxon>Eutheria</taxon>
        <taxon>Laurasiatheria</taxon>
        <taxon>Perissodactyla</taxon>
        <taxon>Equidae</taxon>
        <taxon>Equus</taxon>
    </lineage>
</organism>
<protein>
    <submittedName>
        <fullName evidence="1">Uncharacterized protein</fullName>
    </submittedName>
</protein>
<keyword evidence="2" id="KW-1185">Reference proteome</keyword>
<dbReference type="InterPro" id="IPR036691">
    <property type="entry name" value="Endo/exonu/phosph_ase_sf"/>
</dbReference>
<dbReference type="Ensembl" id="ENSECAT00000143891.1">
    <property type="protein sequence ID" value="ENSECAP00000074341.1"/>
    <property type="gene ID" value="ENSECAG00000055948.1"/>
</dbReference>
<dbReference type="Proteomes" id="UP000002281">
    <property type="component" value="Chromosome 7"/>
</dbReference>
<accession>A0A9L0SE03</accession>
<name>A0A9L0SE03_HORSE</name>
<reference evidence="1 2" key="1">
    <citation type="journal article" date="2009" name="Science">
        <title>Genome sequence, comparative analysis, and population genetics of the domestic horse.</title>
        <authorList>
            <consortium name="Broad Institute Genome Sequencing Platform"/>
            <consortium name="Broad Institute Whole Genome Assembly Team"/>
            <person name="Wade C.M."/>
            <person name="Giulotto E."/>
            <person name="Sigurdsson S."/>
            <person name="Zoli M."/>
            <person name="Gnerre S."/>
            <person name="Imsland F."/>
            <person name="Lear T.L."/>
            <person name="Adelson D.L."/>
            <person name="Bailey E."/>
            <person name="Bellone R.R."/>
            <person name="Bloecker H."/>
            <person name="Distl O."/>
            <person name="Edgar R.C."/>
            <person name="Garber M."/>
            <person name="Leeb T."/>
            <person name="Mauceli E."/>
            <person name="MacLeod J.N."/>
            <person name="Penedo M.C.T."/>
            <person name="Raison J.M."/>
            <person name="Sharpe T."/>
            <person name="Vogel J."/>
            <person name="Andersson L."/>
            <person name="Antczak D.F."/>
            <person name="Biagi T."/>
            <person name="Binns M.M."/>
            <person name="Chowdhary B.P."/>
            <person name="Coleman S.J."/>
            <person name="Della Valle G."/>
            <person name="Fryc S."/>
            <person name="Guerin G."/>
            <person name="Hasegawa T."/>
            <person name="Hill E.W."/>
            <person name="Jurka J."/>
            <person name="Kiialainen A."/>
            <person name="Lindgren G."/>
            <person name="Liu J."/>
            <person name="Magnani E."/>
            <person name="Mickelson J.R."/>
            <person name="Murray J."/>
            <person name="Nergadze S.G."/>
            <person name="Onofrio R."/>
            <person name="Pedroni S."/>
            <person name="Piras M.F."/>
            <person name="Raudsepp T."/>
            <person name="Rocchi M."/>
            <person name="Roeed K.H."/>
            <person name="Ryder O.A."/>
            <person name="Searle S."/>
            <person name="Skow L."/>
            <person name="Swinburne J.E."/>
            <person name="Syvaenen A.C."/>
            <person name="Tozaki T."/>
            <person name="Valberg S.J."/>
            <person name="Vaudin M."/>
            <person name="White J.R."/>
            <person name="Zody M.C."/>
            <person name="Lander E.S."/>
            <person name="Lindblad-Toh K."/>
        </authorList>
    </citation>
    <scope>NUCLEOTIDE SEQUENCE [LARGE SCALE GENOMIC DNA]</scope>
    <source>
        <strain evidence="1 2">Thoroughbred</strain>
    </source>
</reference>
<dbReference type="Gene3D" id="3.60.10.10">
    <property type="entry name" value="Endonuclease/exonuclease/phosphatase"/>
    <property type="match status" value="1"/>
</dbReference>